<dbReference type="SMART" id="SM00822">
    <property type="entry name" value="PKS_KR"/>
    <property type="match status" value="1"/>
</dbReference>
<dbReference type="Gene3D" id="3.40.50.720">
    <property type="entry name" value="NAD(P)-binding Rossmann-like Domain"/>
    <property type="match status" value="1"/>
</dbReference>
<organism evidence="4">
    <name type="scientific">marine sediment metagenome</name>
    <dbReference type="NCBI Taxonomy" id="412755"/>
    <lineage>
        <taxon>unclassified sequences</taxon>
        <taxon>metagenomes</taxon>
        <taxon>ecological metagenomes</taxon>
    </lineage>
</organism>
<dbReference type="GO" id="GO:0016616">
    <property type="term" value="F:oxidoreductase activity, acting on the CH-OH group of donors, NAD or NADP as acceptor"/>
    <property type="evidence" value="ECO:0007669"/>
    <property type="project" value="TreeGrafter"/>
</dbReference>
<evidence type="ECO:0000256" key="2">
    <source>
        <dbReference type="ARBA" id="ARBA00023002"/>
    </source>
</evidence>
<name>A0A0F9DSR7_9ZZZZ</name>
<protein>
    <recommendedName>
        <fullName evidence="3">Ketoreductase domain-containing protein</fullName>
    </recommendedName>
</protein>
<accession>A0A0F9DSR7</accession>
<sequence>MSLAKFRLDGKVALVTGGNRGIGLATATLFAEAGARVMLSGRSETDAVKKLVAEQPDTFAWVAGDVTDPATPDALVKATQDRFGRIDVLVNNAGVASNGDFHAFDDAQLAHIMDTNLIAPFRVARAAVGAMLDQGDGGAVVNIGSISGLVANKPQLQVAYNSSKAAIHQMTVTMAFEYADRGIRVNALAPGYVISDMTANGIAKPEWNKIWTDNTPMGRFAEPSEMASCALFLASDAASYVTGAVLVADGGYVTH</sequence>
<dbReference type="PANTHER" id="PTHR42760">
    <property type="entry name" value="SHORT-CHAIN DEHYDROGENASES/REDUCTASES FAMILY MEMBER"/>
    <property type="match status" value="1"/>
</dbReference>
<evidence type="ECO:0000313" key="4">
    <source>
        <dbReference type="EMBL" id="KKL20701.1"/>
    </source>
</evidence>
<dbReference type="PANTHER" id="PTHR42760:SF115">
    <property type="entry name" value="3-OXOACYL-[ACYL-CARRIER-PROTEIN] REDUCTASE FABG"/>
    <property type="match status" value="1"/>
</dbReference>
<dbReference type="SUPFAM" id="SSF51735">
    <property type="entry name" value="NAD(P)-binding Rossmann-fold domains"/>
    <property type="match status" value="1"/>
</dbReference>
<dbReference type="InterPro" id="IPR020904">
    <property type="entry name" value="Sc_DH/Rdtase_CS"/>
</dbReference>
<proteinExistence type="inferred from homology"/>
<evidence type="ECO:0000259" key="3">
    <source>
        <dbReference type="SMART" id="SM00822"/>
    </source>
</evidence>
<dbReference type="InterPro" id="IPR036291">
    <property type="entry name" value="NAD(P)-bd_dom_sf"/>
</dbReference>
<evidence type="ECO:0000256" key="1">
    <source>
        <dbReference type="ARBA" id="ARBA00006484"/>
    </source>
</evidence>
<dbReference type="InterPro" id="IPR057326">
    <property type="entry name" value="KR_dom"/>
</dbReference>
<dbReference type="Pfam" id="PF13561">
    <property type="entry name" value="adh_short_C2"/>
    <property type="match status" value="1"/>
</dbReference>
<dbReference type="AlphaFoldDB" id="A0A0F9DSR7"/>
<comment type="similarity">
    <text evidence="1">Belongs to the short-chain dehydrogenases/reductases (SDR) family.</text>
</comment>
<keyword evidence="2" id="KW-0560">Oxidoreductase</keyword>
<comment type="caution">
    <text evidence="4">The sequence shown here is derived from an EMBL/GenBank/DDBJ whole genome shotgun (WGS) entry which is preliminary data.</text>
</comment>
<dbReference type="NCBIfam" id="NF005559">
    <property type="entry name" value="PRK07231.1"/>
    <property type="match status" value="1"/>
</dbReference>
<dbReference type="PRINTS" id="PR00080">
    <property type="entry name" value="SDRFAMILY"/>
</dbReference>
<feature type="domain" description="Ketoreductase" evidence="3">
    <location>
        <begin position="11"/>
        <end position="149"/>
    </location>
</feature>
<dbReference type="PRINTS" id="PR00081">
    <property type="entry name" value="GDHRDH"/>
</dbReference>
<dbReference type="InterPro" id="IPR002347">
    <property type="entry name" value="SDR_fam"/>
</dbReference>
<dbReference type="EMBL" id="LAZR01037997">
    <property type="protein sequence ID" value="KKL20701.1"/>
    <property type="molecule type" value="Genomic_DNA"/>
</dbReference>
<dbReference type="FunFam" id="3.40.50.720:FF:000084">
    <property type="entry name" value="Short-chain dehydrogenase reductase"/>
    <property type="match status" value="1"/>
</dbReference>
<reference evidence="4" key="1">
    <citation type="journal article" date="2015" name="Nature">
        <title>Complex archaea that bridge the gap between prokaryotes and eukaryotes.</title>
        <authorList>
            <person name="Spang A."/>
            <person name="Saw J.H."/>
            <person name="Jorgensen S.L."/>
            <person name="Zaremba-Niedzwiedzka K."/>
            <person name="Martijn J."/>
            <person name="Lind A.E."/>
            <person name="van Eijk R."/>
            <person name="Schleper C."/>
            <person name="Guy L."/>
            <person name="Ettema T.J."/>
        </authorList>
    </citation>
    <scope>NUCLEOTIDE SEQUENCE</scope>
</reference>
<gene>
    <name evidence="4" type="ORF">LCGC14_2452840</name>
</gene>
<dbReference type="PROSITE" id="PS00061">
    <property type="entry name" value="ADH_SHORT"/>
    <property type="match status" value="1"/>
</dbReference>